<keyword evidence="3" id="KW-1185">Reference proteome</keyword>
<name>A0A816FAI5_ADIRI</name>
<feature type="non-terminal residue" evidence="2">
    <location>
        <position position="1"/>
    </location>
</feature>
<dbReference type="Proteomes" id="UP000663828">
    <property type="component" value="Unassembled WGS sequence"/>
</dbReference>
<dbReference type="PROSITE" id="PS50181">
    <property type="entry name" value="FBOX"/>
    <property type="match status" value="1"/>
</dbReference>
<dbReference type="SUPFAM" id="SSF81383">
    <property type="entry name" value="F-box domain"/>
    <property type="match status" value="1"/>
</dbReference>
<dbReference type="SUPFAM" id="SSF52047">
    <property type="entry name" value="RNI-like"/>
    <property type="match status" value="1"/>
</dbReference>
<sequence length="563" mass="66538">MSIEVFLRRWTVDNIQMENLNKYESEAQIRIEMHHAMMNDTTIVDKEEMDTFEETNMKKFNSNLLDLPDEIFLIIFKDLMMLDVFSSLVNVDRRFHRLAIDPHYVRHFDLTDTMFIRSLCNRPSSIDTQFLPRFSEQILPRIHHHIHQLTVEQSSIKSFLTVNYPQLNSLSLVNFEEEILYQCFTDDLVLRDLTERVTNLNVDIKKPIEKFSKTVPKIFASIISLCKGLTDLNFCYMFPTGQCELFIYAIPRKSNISSSLTTLKINVKTFIDCVYILDGRFECLSTFIVKVKEIFDIQLDIRGGKPLPKLKCFSFISFDMTCEYDDLIVPLLRRMINLEELQLYLVVVRKELCCVDGFDLWYQFLDRMTQLKKFTFNIHTTVWARWPQTIIPSNEDIQRSFHGRNYPPVVSCITKRPKLFDHECHIYSLPYDFEYYSDLNNRFQGGMFSKVRQLKMRDNVPFEYSLFEVVARDFPFLQFLYISNTNPMKDKEYSCALIAFPYLTLLNLHEANVDYAELFLSQTKMHLPCLLNLSLELNQLTSITNHFTEDPTHFNLKTLKSID</sequence>
<evidence type="ECO:0000313" key="3">
    <source>
        <dbReference type="Proteomes" id="UP000663828"/>
    </source>
</evidence>
<reference evidence="2" key="1">
    <citation type="submission" date="2021-02" db="EMBL/GenBank/DDBJ databases">
        <authorList>
            <person name="Nowell W R."/>
        </authorList>
    </citation>
    <scope>NUCLEOTIDE SEQUENCE</scope>
</reference>
<accession>A0A816FAI5</accession>
<organism evidence="2 3">
    <name type="scientific">Adineta ricciae</name>
    <name type="common">Rotifer</name>
    <dbReference type="NCBI Taxonomy" id="249248"/>
    <lineage>
        <taxon>Eukaryota</taxon>
        <taxon>Metazoa</taxon>
        <taxon>Spiralia</taxon>
        <taxon>Gnathifera</taxon>
        <taxon>Rotifera</taxon>
        <taxon>Eurotatoria</taxon>
        <taxon>Bdelloidea</taxon>
        <taxon>Adinetida</taxon>
        <taxon>Adinetidae</taxon>
        <taxon>Adineta</taxon>
    </lineage>
</organism>
<dbReference type="InterPro" id="IPR032675">
    <property type="entry name" value="LRR_dom_sf"/>
</dbReference>
<protein>
    <recommendedName>
        <fullName evidence="1">F-box domain-containing protein</fullName>
    </recommendedName>
</protein>
<dbReference type="InterPro" id="IPR001810">
    <property type="entry name" value="F-box_dom"/>
</dbReference>
<dbReference type="AlphaFoldDB" id="A0A816FAI5"/>
<proteinExistence type="predicted"/>
<dbReference type="Gene3D" id="3.80.10.10">
    <property type="entry name" value="Ribonuclease Inhibitor"/>
    <property type="match status" value="2"/>
</dbReference>
<evidence type="ECO:0000259" key="1">
    <source>
        <dbReference type="PROSITE" id="PS50181"/>
    </source>
</evidence>
<gene>
    <name evidence="2" type="ORF">XAT740_LOCUS56206</name>
</gene>
<evidence type="ECO:0000313" key="2">
    <source>
        <dbReference type="EMBL" id="CAF1657548.1"/>
    </source>
</evidence>
<comment type="caution">
    <text evidence="2">The sequence shown here is derived from an EMBL/GenBank/DDBJ whole genome shotgun (WGS) entry which is preliminary data.</text>
</comment>
<feature type="domain" description="F-box" evidence="1">
    <location>
        <begin position="61"/>
        <end position="108"/>
    </location>
</feature>
<dbReference type="InterPro" id="IPR036047">
    <property type="entry name" value="F-box-like_dom_sf"/>
</dbReference>
<dbReference type="EMBL" id="CAJNOR010010900">
    <property type="protein sequence ID" value="CAF1657548.1"/>
    <property type="molecule type" value="Genomic_DNA"/>
</dbReference>